<dbReference type="OrthoDB" id="2392753at2759"/>
<reference evidence="1 2" key="2">
    <citation type="submission" date="2017-09" db="EMBL/GenBank/DDBJ databases">
        <title>Extensive intraspecific genome diversity in a model arbuscular mycorrhizal fungus.</title>
        <authorList>
            <person name="Chen E.C."/>
            <person name="Morin E."/>
            <person name="Beaudet D."/>
            <person name="Noel J."/>
            <person name="Ndikumana S."/>
            <person name="Charron P."/>
            <person name="St-Onge C."/>
            <person name="Giorgi J."/>
            <person name="Grigoriev I.V."/>
            <person name="Roux C."/>
            <person name="Martin F.M."/>
            <person name="Corradi N."/>
        </authorList>
    </citation>
    <scope>NUCLEOTIDE SEQUENCE [LARGE SCALE GENOMIC DNA]</scope>
    <source>
        <strain evidence="1 2">A5</strain>
    </source>
</reference>
<proteinExistence type="predicted"/>
<evidence type="ECO:0000313" key="1">
    <source>
        <dbReference type="EMBL" id="PKC00603.1"/>
    </source>
</evidence>
<dbReference type="VEuPathDB" id="FungiDB:RhiirFUN_021041"/>
<reference evidence="1 2" key="1">
    <citation type="submission" date="2016-04" db="EMBL/GenBank/DDBJ databases">
        <title>Genome analyses suggest a sexual origin of heterokaryosis in a supposedly ancient asexual fungus.</title>
        <authorList>
            <person name="Ropars J."/>
            <person name="Sedzielewska K."/>
            <person name="Noel J."/>
            <person name="Charron P."/>
            <person name="Farinelli L."/>
            <person name="Marton T."/>
            <person name="Kruger M."/>
            <person name="Pelin A."/>
            <person name="Brachmann A."/>
            <person name="Corradi N."/>
        </authorList>
    </citation>
    <scope>NUCLEOTIDE SEQUENCE [LARGE SCALE GENOMIC DNA]</scope>
    <source>
        <strain evidence="1 2">A5</strain>
    </source>
</reference>
<organism evidence="1 2">
    <name type="scientific">Rhizophagus irregularis</name>
    <dbReference type="NCBI Taxonomy" id="588596"/>
    <lineage>
        <taxon>Eukaryota</taxon>
        <taxon>Fungi</taxon>
        <taxon>Fungi incertae sedis</taxon>
        <taxon>Mucoromycota</taxon>
        <taxon>Glomeromycotina</taxon>
        <taxon>Glomeromycetes</taxon>
        <taxon>Glomerales</taxon>
        <taxon>Glomeraceae</taxon>
        <taxon>Rhizophagus</taxon>
    </lineage>
</organism>
<name>A0A2I1FPT6_9GLOM</name>
<sequence>MPAFFKELATYASDNTDRNTYNLTYYTSHHKKEPISHQKLNLLIESLKLSIGQLWVNNKIMRKYSEHFVKSKTIMAAIHHNDESARNPANNASMFRVLGCKEDDLNEQYQELNDMILRCSFYQYMDIYSYLSIDIMTQVKK</sequence>
<protein>
    <submittedName>
        <fullName evidence="1">Uncharacterized protein</fullName>
    </submittedName>
</protein>
<evidence type="ECO:0000313" key="2">
    <source>
        <dbReference type="Proteomes" id="UP000232722"/>
    </source>
</evidence>
<gene>
    <name evidence="1" type="ORF">RhiirA5_427934</name>
</gene>
<dbReference type="VEuPathDB" id="FungiDB:RhiirA1_487225"/>
<dbReference type="Proteomes" id="UP000232722">
    <property type="component" value="Unassembled WGS sequence"/>
</dbReference>
<accession>A0A2I1FPT6</accession>
<dbReference type="AlphaFoldDB" id="A0A2I1FPT6"/>
<comment type="caution">
    <text evidence="1">The sequence shown here is derived from an EMBL/GenBank/DDBJ whole genome shotgun (WGS) entry which is preliminary data.</text>
</comment>
<dbReference type="EMBL" id="LLXJ01001825">
    <property type="protein sequence ID" value="PKC00603.1"/>
    <property type="molecule type" value="Genomic_DNA"/>
</dbReference>